<dbReference type="RefSeq" id="XP_007515146.1">
    <property type="nucleotide sequence ID" value="XM_007515084.1"/>
</dbReference>
<dbReference type="InterPro" id="IPR029063">
    <property type="entry name" value="SAM-dependent_MTases_sf"/>
</dbReference>
<dbReference type="GeneID" id="19018333"/>
<dbReference type="KEGG" id="bpg:Bathy01g05980"/>
<sequence>MRMMMALSSSLSHYQYHHHCRKKDDDTGFGFSQRKMKSIIRGGACASSGFEKQREQQRQKKKKKKTVTLNRKEKQALLPDNVLIDYVSELDVKFLFDEISTDDLYLIQGAEQPLTGGEEAVTVIVDVGANIGLFALEALKKKSQNNRKCILYAFEPSPETYKALKRNLERKFKDDPNVSLRLANEAVGDGEEDSISFTSFPNAAGWSTAIEDEKETLANVVEYAVALIIKHAPTFLMLKTFARFVLEKNLFFVKSAFIKSICFFVVKWLSRGKRIETVPCVTLSNAIFKDETNENNKDKKKKKINLLKIDVERYELSVLRGILEEDFAHIETIVVEVHDKEDKTGVQDVVALLKSRGKFPRVIVEQPEHLKGSMLFNVFAFR</sequence>
<dbReference type="PANTHER" id="PTHR34203">
    <property type="entry name" value="METHYLTRANSFERASE, FKBM FAMILY PROTEIN"/>
    <property type="match status" value="1"/>
</dbReference>
<dbReference type="InterPro" id="IPR006342">
    <property type="entry name" value="FkbM_mtfrase"/>
</dbReference>
<evidence type="ECO:0000313" key="4">
    <source>
        <dbReference type="Proteomes" id="UP000198341"/>
    </source>
</evidence>
<name>K8ENL9_9CHLO</name>
<feature type="region of interest" description="Disordered" evidence="1">
    <location>
        <begin position="48"/>
        <end position="68"/>
    </location>
</feature>
<dbReference type="AlphaFoldDB" id="K8ENL9"/>
<dbReference type="SUPFAM" id="SSF53335">
    <property type="entry name" value="S-adenosyl-L-methionine-dependent methyltransferases"/>
    <property type="match status" value="1"/>
</dbReference>
<evidence type="ECO:0000313" key="3">
    <source>
        <dbReference type="EMBL" id="CCO14025.1"/>
    </source>
</evidence>
<feature type="domain" description="Methyltransferase FkbM" evidence="2">
    <location>
        <begin position="126"/>
        <end position="357"/>
    </location>
</feature>
<gene>
    <name evidence="3" type="ORF">Bathy01g05980</name>
</gene>
<dbReference type="Pfam" id="PF05050">
    <property type="entry name" value="Methyltransf_21"/>
    <property type="match status" value="1"/>
</dbReference>
<dbReference type="NCBIfam" id="TIGR01444">
    <property type="entry name" value="fkbM_fam"/>
    <property type="match status" value="1"/>
</dbReference>
<accession>K8ENL9</accession>
<organism evidence="3 4">
    <name type="scientific">Bathycoccus prasinos</name>
    <dbReference type="NCBI Taxonomy" id="41875"/>
    <lineage>
        <taxon>Eukaryota</taxon>
        <taxon>Viridiplantae</taxon>
        <taxon>Chlorophyta</taxon>
        <taxon>Mamiellophyceae</taxon>
        <taxon>Mamiellales</taxon>
        <taxon>Bathycoccaceae</taxon>
        <taxon>Bathycoccus</taxon>
    </lineage>
</organism>
<proteinExistence type="predicted"/>
<dbReference type="InterPro" id="IPR052514">
    <property type="entry name" value="SAM-dependent_MTase"/>
</dbReference>
<dbReference type="Gene3D" id="3.40.50.150">
    <property type="entry name" value="Vaccinia Virus protein VP39"/>
    <property type="match status" value="1"/>
</dbReference>
<keyword evidence="4" id="KW-1185">Reference proteome</keyword>
<dbReference type="PANTHER" id="PTHR34203:SF15">
    <property type="entry name" value="SLL1173 PROTEIN"/>
    <property type="match status" value="1"/>
</dbReference>
<evidence type="ECO:0000259" key="2">
    <source>
        <dbReference type="Pfam" id="PF05050"/>
    </source>
</evidence>
<reference evidence="3 4" key="1">
    <citation type="submission" date="2011-10" db="EMBL/GenBank/DDBJ databases">
        <authorList>
            <person name="Genoscope - CEA"/>
        </authorList>
    </citation>
    <scope>NUCLEOTIDE SEQUENCE [LARGE SCALE GENOMIC DNA]</scope>
    <source>
        <strain evidence="3 4">RCC 1105</strain>
    </source>
</reference>
<protein>
    <recommendedName>
        <fullName evidence="2">Methyltransferase FkbM domain-containing protein</fullName>
    </recommendedName>
</protein>
<dbReference type="Proteomes" id="UP000198341">
    <property type="component" value="Chromosome 1"/>
</dbReference>
<evidence type="ECO:0000256" key="1">
    <source>
        <dbReference type="SAM" id="MobiDB-lite"/>
    </source>
</evidence>
<dbReference type="EMBL" id="FO082278">
    <property type="protein sequence ID" value="CCO14025.1"/>
    <property type="molecule type" value="Genomic_DNA"/>
</dbReference>
<dbReference type="OrthoDB" id="5835829at2759"/>